<feature type="domain" description="Thoeris protein ThsB TIR-like" evidence="1">
    <location>
        <begin position="6"/>
        <end position="99"/>
    </location>
</feature>
<keyword evidence="3" id="KW-1185">Reference proteome</keyword>
<reference evidence="2" key="2">
    <citation type="submission" date="2020-09" db="EMBL/GenBank/DDBJ databases">
        <authorList>
            <person name="Sun Q."/>
            <person name="Zhou Y."/>
        </authorList>
    </citation>
    <scope>NUCLEOTIDE SEQUENCE</scope>
    <source>
        <strain evidence="2">CGMCC 4.7306</strain>
    </source>
</reference>
<dbReference type="InterPro" id="IPR015032">
    <property type="entry name" value="ThsB__TIR-like_domain"/>
</dbReference>
<dbReference type="InterPro" id="IPR036490">
    <property type="entry name" value="ThsB_TIR-like_sf"/>
</dbReference>
<dbReference type="Gene3D" id="3.40.50.9200">
    <property type="entry name" value="Hypothetical protein MTH538"/>
    <property type="match status" value="1"/>
</dbReference>
<comment type="caution">
    <text evidence="2">The sequence shown here is derived from an EMBL/GenBank/DDBJ whole genome shotgun (WGS) entry which is preliminary data.</text>
</comment>
<dbReference type="Proteomes" id="UP000613840">
    <property type="component" value="Unassembled WGS sequence"/>
</dbReference>
<name>A0A917W157_9ACTN</name>
<gene>
    <name evidence="2" type="ORF">GCM10011575_03380</name>
</gene>
<dbReference type="EMBL" id="BMMZ01000001">
    <property type="protein sequence ID" value="GGL48727.1"/>
    <property type="molecule type" value="Genomic_DNA"/>
</dbReference>
<proteinExistence type="predicted"/>
<dbReference type="RefSeq" id="WP_188893433.1">
    <property type="nucleotide sequence ID" value="NZ_BMMZ01000001.1"/>
</dbReference>
<dbReference type="AlphaFoldDB" id="A0A917W157"/>
<evidence type="ECO:0000313" key="2">
    <source>
        <dbReference type="EMBL" id="GGL48727.1"/>
    </source>
</evidence>
<dbReference type="Pfam" id="PF08937">
    <property type="entry name" value="ThsB_TIR"/>
    <property type="match status" value="1"/>
</dbReference>
<protein>
    <recommendedName>
        <fullName evidence="1">Thoeris protein ThsB TIR-like domain-containing protein</fullName>
    </recommendedName>
</protein>
<dbReference type="SUPFAM" id="SSF52206">
    <property type="entry name" value="Hypothetical protein MTH538"/>
    <property type="match status" value="1"/>
</dbReference>
<organism evidence="2 3">
    <name type="scientific">Microlunatus endophyticus</name>
    <dbReference type="NCBI Taxonomy" id="1716077"/>
    <lineage>
        <taxon>Bacteria</taxon>
        <taxon>Bacillati</taxon>
        <taxon>Actinomycetota</taxon>
        <taxon>Actinomycetes</taxon>
        <taxon>Propionibacteriales</taxon>
        <taxon>Propionibacteriaceae</taxon>
        <taxon>Microlunatus</taxon>
    </lineage>
</organism>
<sequence>MAKSVYYSFHYERDVHRVQLVRNINALEGQPILNSQEWERVRRGGDAAIKKWIHDEMAYKKAVIVLIGRQTASRPWVIYEIEKAWADKKPLLGIRIHGLSSLGTVDTAGADPFAKAAGVGRVPIFDPTTQDWSGKIDSKATYNKLLANLESWSSQGATKPSW</sequence>
<evidence type="ECO:0000259" key="1">
    <source>
        <dbReference type="Pfam" id="PF08937"/>
    </source>
</evidence>
<evidence type="ECO:0000313" key="3">
    <source>
        <dbReference type="Proteomes" id="UP000613840"/>
    </source>
</evidence>
<reference evidence="2" key="1">
    <citation type="journal article" date="2014" name="Int. J. Syst. Evol. Microbiol.">
        <title>Complete genome sequence of Corynebacterium casei LMG S-19264T (=DSM 44701T), isolated from a smear-ripened cheese.</title>
        <authorList>
            <consortium name="US DOE Joint Genome Institute (JGI-PGF)"/>
            <person name="Walter F."/>
            <person name="Albersmeier A."/>
            <person name="Kalinowski J."/>
            <person name="Ruckert C."/>
        </authorList>
    </citation>
    <scope>NUCLEOTIDE SEQUENCE</scope>
    <source>
        <strain evidence="2">CGMCC 4.7306</strain>
    </source>
</reference>
<accession>A0A917W157</accession>